<dbReference type="AlphaFoldDB" id="A0A482WZQ8"/>
<evidence type="ECO:0000313" key="2">
    <source>
        <dbReference type="Proteomes" id="UP000291343"/>
    </source>
</evidence>
<accession>A0A482WZQ8</accession>
<dbReference type="InParanoid" id="A0A482WZQ8"/>
<dbReference type="Proteomes" id="UP000291343">
    <property type="component" value="Unassembled WGS sequence"/>
</dbReference>
<keyword evidence="2" id="KW-1185">Reference proteome</keyword>
<evidence type="ECO:0000313" key="1">
    <source>
        <dbReference type="EMBL" id="RZF38998.1"/>
    </source>
</evidence>
<organism evidence="1 2">
    <name type="scientific">Laodelphax striatellus</name>
    <name type="common">Small brown planthopper</name>
    <name type="synonym">Delphax striatella</name>
    <dbReference type="NCBI Taxonomy" id="195883"/>
    <lineage>
        <taxon>Eukaryota</taxon>
        <taxon>Metazoa</taxon>
        <taxon>Ecdysozoa</taxon>
        <taxon>Arthropoda</taxon>
        <taxon>Hexapoda</taxon>
        <taxon>Insecta</taxon>
        <taxon>Pterygota</taxon>
        <taxon>Neoptera</taxon>
        <taxon>Paraneoptera</taxon>
        <taxon>Hemiptera</taxon>
        <taxon>Auchenorrhyncha</taxon>
        <taxon>Fulgoroidea</taxon>
        <taxon>Delphacidae</taxon>
        <taxon>Criomorphinae</taxon>
        <taxon>Laodelphax</taxon>
    </lineage>
</organism>
<sequence length="114" mass="12744">MISRGSSAGSSCVCQQMSHGWKSPRFQCFSGLGQSVLVCGPCGRDCVRACLCSRSVINHESRTLSRYFCATRKKTFYTFEQPDRWRDRVECYANGTSVLLSGCRPETQRRASAV</sequence>
<dbReference type="EMBL" id="QKKF02020956">
    <property type="protein sequence ID" value="RZF38998.1"/>
    <property type="molecule type" value="Genomic_DNA"/>
</dbReference>
<name>A0A482WZQ8_LAOST</name>
<gene>
    <name evidence="1" type="ORF">LSTR_LSTR003741</name>
</gene>
<comment type="caution">
    <text evidence="1">The sequence shown here is derived from an EMBL/GenBank/DDBJ whole genome shotgun (WGS) entry which is preliminary data.</text>
</comment>
<proteinExistence type="predicted"/>
<protein>
    <submittedName>
        <fullName evidence="1">Uncharacterized protein</fullName>
    </submittedName>
</protein>
<reference evidence="1 2" key="1">
    <citation type="journal article" date="2017" name="Gigascience">
        <title>Genome sequence of the small brown planthopper, Laodelphax striatellus.</title>
        <authorList>
            <person name="Zhu J."/>
            <person name="Jiang F."/>
            <person name="Wang X."/>
            <person name="Yang P."/>
            <person name="Bao Y."/>
            <person name="Zhao W."/>
            <person name="Wang W."/>
            <person name="Lu H."/>
            <person name="Wang Q."/>
            <person name="Cui N."/>
            <person name="Li J."/>
            <person name="Chen X."/>
            <person name="Luo L."/>
            <person name="Yu J."/>
            <person name="Kang L."/>
            <person name="Cui F."/>
        </authorList>
    </citation>
    <scope>NUCLEOTIDE SEQUENCE [LARGE SCALE GENOMIC DNA]</scope>
    <source>
        <strain evidence="1">Lst14</strain>
    </source>
</reference>